<evidence type="ECO:0000256" key="1">
    <source>
        <dbReference type="ARBA" id="ARBA00004651"/>
    </source>
</evidence>
<proteinExistence type="inferred from homology"/>
<evidence type="ECO:0000256" key="4">
    <source>
        <dbReference type="ARBA" id="ARBA00022989"/>
    </source>
</evidence>
<evidence type="ECO:0000256" key="9">
    <source>
        <dbReference type="ARBA" id="ARBA00049940"/>
    </source>
</evidence>
<gene>
    <name evidence="10" type="primary">fluC</name>
    <name evidence="10" type="synonym">crcB</name>
    <name evidence="11" type="ORF">NBH00_09820</name>
</gene>
<evidence type="ECO:0000256" key="10">
    <source>
        <dbReference type="HAMAP-Rule" id="MF_00454"/>
    </source>
</evidence>
<protein>
    <recommendedName>
        <fullName evidence="10">Fluoride-specific ion channel FluC</fullName>
    </recommendedName>
</protein>
<evidence type="ECO:0000313" key="11">
    <source>
        <dbReference type="EMBL" id="UTI66490.1"/>
    </source>
</evidence>
<keyword evidence="10" id="KW-0479">Metal-binding</keyword>
<feature type="binding site" evidence="10">
    <location>
        <position position="69"/>
    </location>
    <ligand>
        <name>Na(+)</name>
        <dbReference type="ChEBI" id="CHEBI:29101"/>
        <note>structural</note>
    </ligand>
</feature>
<dbReference type="EMBL" id="CP098502">
    <property type="protein sequence ID" value="UTI66490.1"/>
    <property type="molecule type" value="Genomic_DNA"/>
</dbReference>
<comment type="function">
    <text evidence="9 10">Fluoride-specific ion channel. Important for reducing fluoride concentration in the cell, thus reducing its toxicity.</text>
</comment>
<evidence type="ECO:0000256" key="3">
    <source>
        <dbReference type="ARBA" id="ARBA00022692"/>
    </source>
</evidence>
<feature type="transmembrane region" description="Helical" evidence="10">
    <location>
        <begin position="59"/>
        <end position="82"/>
    </location>
</feature>
<evidence type="ECO:0000256" key="7">
    <source>
        <dbReference type="ARBA" id="ARBA00035120"/>
    </source>
</evidence>
<keyword evidence="10" id="KW-0813">Transport</keyword>
<keyword evidence="3 10" id="KW-0812">Transmembrane</keyword>
<keyword evidence="12" id="KW-1185">Reference proteome</keyword>
<name>A0ABY5DY87_9ACTN</name>
<comment type="similarity">
    <text evidence="7 10">Belongs to the fluoride channel Fluc/FEX (TC 1.A.43) family.</text>
</comment>
<dbReference type="RefSeq" id="WP_254573161.1">
    <property type="nucleotide sequence ID" value="NZ_CP098502.1"/>
</dbReference>
<reference evidence="11 12" key="1">
    <citation type="submission" date="2022-06" db="EMBL/GenBank/DDBJ databases">
        <title>Paraconexibacter antarcticus.</title>
        <authorList>
            <person name="Kim C.S."/>
        </authorList>
    </citation>
    <scope>NUCLEOTIDE SEQUENCE [LARGE SCALE GENOMIC DNA]</scope>
    <source>
        <strain evidence="11 12">02-257</strain>
    </source>
</reference>
<keyword evidence="5 10" id="KW-0472">Membrane</keyword>
<feature type="transmembrane region" description="Helical" evidence="10">
    <location>
        <begin position="94"/>
        <end position="115"/>
    </location>
</feature>
<keyword evidence="4 10" id="KW-1133">Transmembrane helix</keyword>
<comment type="subcellular location">
    <subcellularLocation>
        <location evidence="1 10">Cell membrane</location>
        <topology evidence="1 10">Multi-pass membrane protein</topology>
    </subcellularLocation>
</comment>
<keyword evidence="10" id="KW-0915">Sodium</keyword>
<keyword evidence="2 10" id="KW-1003">Cell membrane</keyword>
<comment type="activity regulation">
    <text evidence="10">Na(+) is not transported, but it plays an essential structural role and its presence is essential for fluoride channel function.</text>
</comment>
<feature type="transmembrane region" description="Helical" evidence="10">
    <location>
        <begin position="35"/>
        <end position="53"/>
    </location>
</feature>
<dbReference type="HAMAP" id="MF_00454">
    <property type="entry name" value="FluC"/>
    <property type="match status" value="1"/>
</dbReference>
<keyword evidence="10" id="KW-0406">Ion transport</keyword>
<feature type="transmembrane region" description="Helical" evidence="10">
    <location>
        <begin position="6"/>
        <end position="28"/>
    </location>
</feature>
<comment type="catalytic activity">
    <reaction evidence="8">
        <text>fluoride(in) = fluoride(out)</text>
        <dbReference type="Rhea" id="RHEA:76159"/>
        <dbReference type="ChEBI" id="CHEBI:17051"/>
    </reaction>
    <physiologicalReaction direction="left-to-right" evidence="8">
        <dbReference type="Rhea" id="RHEA:76160"/>
    </physiologicalReaction>
</comment>
<evidence type="ECO:0000256" key="5">
    <source>
        <dbReference type="ARBA" id="ARBA00023136"/>
    </source>
</evidence>
<evidence type="ECO:0000313" key="12">
    <source>
        <dbReference type="Proteomes" id="UP001056035"/>
    </source>
</evidence>
<organism evidence="11 12">
    <name type="scientific">Paraconexibacter antarcticus</name>
    <dbReference type="NCBI Taxonomy" id="2949664"/>
    <lineage>
        <taxon>Bacteria</taxon>
        <taxon>Bacillati</taxon>
        <taxon>Actinomycetota</taxon>
        <taxon>Thermoleophilia</taxon>
        <taxon>Solirubrobacterales</taxon>
        <taxon>Paraconexibacteraceae</taxon>
        <taxon>Paraconexibacter</taxon>
    </lineage>
</organism>
<evidence type="ECO:0000256" key="6">
    <source>
        <dbReference type="ARBA" id="ARBA00023303"/>
    </source>
</evidence>
<evidence type="ECO:0000256" key="2">
    <source>
        <dbReference type="ARBA" id="ARBA00022475"/>
    </source>
</evidence>
<dbReference type="InterPro" id="IPR003691">
    <property type="entry name" value="FluC"/>
</dbReference>
<dbReference type="Proteomes" id="UP001056035">
    <property type="component" value="Chromosome"/>
</dbReference>
<dbReference type="Pfam" id="PF02537">
    <property type="entry name" value="CRCB"/>
    <property type="match status" value="1"/>
</dbReference>
<sequence length="118" mass="11508">MTAGTWVAVGAVGGAGSVARMLGTLCLGRGVPFRGTLLVNLLGAFALGVLSGADVSPDALLVAGTGLLGAFTTFSTWMHECVGLWQDGRRRTAAGLLGVALAGGLAAAALGRAAGLAL</sequence>
<feature type="binding site" evidence="10">
    <location>
        <position position="72"/>
    </location>
    <ligand>
        <name>Na(+)</name>
        <dbReference type="ChEBI" id="CHEBI:29101"/>
        <note>structural</note>
    </ligand>
</feature>
<accession>A0ABY5DY87</accession>
<evidence type="ECO:0000256" key="8">
    <source>
        <dbReference type="ARBA" id="ARBA00035585"/>
    </source>
</evidence>
<keyword evidence="6 10" id="KW-0407">Ion channel</keyword>